<comment type="similarity">
    <text evidence="1 2">Belongs to the OprB family.</text>
</comment>
<dbReference type="RefSeq" id="WP_205105486.1">
    <property type="nucleotide sequence ID" value="NZ_JACJJG010000067.1"/>
</dbReference>
<dbReference type="GO" id="GO:0015288">
    <property type="term" value="F:porin activity"/>
    <property type="evidence" value="ECO:0007669"/>
    <property type="project" value="InterPro"/>
</dbReference>
<sequence>MVRFIQSVGLQSFTPPSKLAAAIVIMLCATIGRAQPRVTWAVEGNTEVGWNMSDGKVVWVNLLSAGIDVGLWKGAHLEGEAISTYTTNKNVSDNLLGFSNIYTPTNKAFRLIQASLGQHFGQWAYVSVGLRNIDTDYFTSPSTSLFTAPADADFPTLSNNYPLATYPMAALGIHIEAYPVNGLTVKASIYNGAADESLKRQFRVKPGHDGYFSIGSVTYERENRGENPASYTIGYIAGRAPGDGDDEGLVGKSGLWLLVEQPFMYVGTTQWCLLMQGSVMTRYTKNTHGYWGTGLTVNGIGKRNIQAGVAVNRMHDRTGNELDAEATCLVPLNDWLSVQPAMHFIRSHSREIVVGMLRFSVAFGNK</sequence>
<name>A0A939B804_9BACT</name>
<dbReference type="Gene3D" id="2.40.160.180">
    <property type="entry name" value="Carbohydrate-selective porin OprB"/>
    <property type="match status" value="1"/>
</dbReference>
<reference evidence="3" key="2">
    <citation type="journal article" date="2021" name="Sci. Rep.">
        <title>The distribution of antibiotic resistance genes in chicken gut microbiota commensals.</title>
        <authorList>
            <person name="Juricova H."/>
            <person name="Matiasovicova J."/>
            <person name="Kubasova T."/>
            <person name="Cejkova D."/>
            <person name="Rychlik I."/>
        </authorList>
    </citation>
    <scope>NUCLEOTIDE SEQUENCE</scope>
    <source>
        <strain evidence="3">An824</strain>
    </source>
</reference>
<comment type="caution">
    <text evidence="3">The sequence shown here is derived from an EMBL/GenBank/DDBJ whole genome shotgun (WGS) entry which is preliminary data.</text>
</comment>
<accession>A0A939B804</accession>
<dbReference type="InterPro" id="IPR007049">
    <property type="entry name" value="Carb-sel_porin_OprB"/>
</dbReference>
<dbReference type="GO" id="GO:0016020">
    <property type="term" value="C:membrane"/>
    <property type="evidence" value="ECO:0007669"/>
    <property type="project" value="InterPro"/>
</dbReference>
<evidence type="ECO:0000313" key="3">
    <source>
        <dbReference type="EMBL" id="MBM6674306.1"/>
    </source>
</evidence>
<evidence type="ECO:0000313" key="4">
    <source>
        <dbReference type="Proteomes" id="UP000706891"/>
    </source>
</evidence>
<dbReference type="Proteomes" id="UP000706891">
    <property type="component" value="Unassembled WGS sequence"/>
</dbReference>
<protein>
    <submittedName>
        <fullName evidence="3">Carbohydrate porin</fullName>
    </submittedName>
</protein>
<reference evidence="3" key="1">
    <citation type="submission" date="2020-08" db="EMBL/GenBank/DDBJ databases">
        <authorList>
            <person name="Cejkova D."/>
            <person name="Kubasova T."/>
            <person name="Jahodarova E."/>
            <person name="Rychlik I."/>
        </authorList>
    </citation>
    <scope>NUCLEOTIDE SEQUENCE</scope>
    <source>
        <strain evidence="3">An824</strain>
    </source>
</reference>
<dbReference type="EMBL" id="JACJJG010000067">
    <property type="protein sequence ID" value="MBM6674306.1"/>
    <property type="molecule type" value="Genomic_DNA"/>
</dbReference>
<dbReference type="InterPro" id="IPR038673">
    <property type="entry name" value="OprB_sf"/>
</dbReference>
<keyword evidence="4" id="KW-1185">Reference proteome</keyword>
<proteinExistence type="inferred from homology"/>
<dbReference type="GO" id="GO:0008643">
    <property type="term" value="P:carbohydrate transport"/>
    <property type="evidence" value="ECO:0007669"/>
    <property type="project" value="InterPro"/>
</dbReference>
<dbReference type="AlphaFoldDB" id="A0A939B804"/>
<evidence type="ECO:0000256" key="1">
    <source>
        <dbReference type="ARBA" id="ARBA00008769"/>
    </source>
</evidence>
<evidence type="ECO:0000256" key="2">
    <source>
        <dbReference type="RuleBase" id="RU363072"/>
    </source>
</evidence>
<gene>
    <name evidence="3" type="ORF">H6A34_10520</name>
</gene>
<dbReference type="Pfam" id="PF04966">
    <property type="entry name" value="OprB"/>
    <property type="match status" value="1"/>
</dbReference>
<organism evidence="3 4">
    <name type="scientific">Marseilla massiliensis</name>
    <dbReference type="NCBI Taxonomy" id="1841864"/>
    <lineage>
        <taxon>Bacteria</taxon>
        <taxon>Pseudomonadati</taxon>
        <taxon>Bacteroidota</taxon>
        <taxon>Bacteroidia</taxon>
        <taxon>Bacteroidales</taxon>
        <taxon>Prevotellaceae</taxon>
        <taxon>Marseilla</taxon>
    </lineage>
</organism>